<keyword evidence="1" id="KW-0472">Membrane</keyword>
<organism evidence="2 3">
    <name type="scientific">Massilia phyllostachyos</name>
    <dbReference type="NCBI Taxonomy" id="2898585"/>
    <lineage>
        <taxon>Bacteria</taxon>
        <taxon>Pseudomonadati</taxon>
        <taxon>Pseudomonadota</taxon>
        <taxon>Betaproteobacteria</taxon>
        <taxon>Burkholderiales</taxon>
        <taxon>Oxalobacteraceae</taxon>
        <taxon>Telluria group</taxon>
        <taxon>Massilia</taxon>
    </lineage>
</organism>
<evidence type="ECO:0000256" key="1">
    <source>
        <dbReference type="SAM" id="Phobius"/>
    </source>
</evidence>
<dbReference type="RefSeq" id="WP_231060308.1">
    <property type="nucleotide sequence ID" value="NZ_JAJNOC010000010.1"/>
</dbReference>
<comment type="caution">
    <text evidence="2">The sequence shown here is derived from an EMBL/GenBank/DDBJ whole genome shotgun (WGS) entry which is preliminary data.</text>
</comment>
<gene>
    <name evidence="2" type="ORF">LQ564_22280</name>
</gene>
<dbReference type="Proteomes" id="UP001179361">
    <property type="component" value="Unassembled WGS sequence"/>
</dbReference>
<evidence type="ECO:0000313" key="2">
    <source>
        <dbReference type="EMBL" id="MCD2519033.1"/>
    </source>
</evidence>
<keyword evidence="3" id="KW-1185">Reference proteome</keyword>
<protein>
    <submittedName>
        <fullName evidence="2">Uncharacterized protein</fullName>
    </submittedName>
</protein>
<sequence length="67" mass="7365">MKLRLASPHFAERFHGPMRFGRRWRGHELALRLIQMAVLIVVGLIAARLIAGGVTLGARAIANMFGA</sequence>
<reference evidence="2" key="1">
    <citation type="submission" date="2021-11" db="EMBL/GenBank/DDBJ databases">
        <title>The complete genome of Massilia sp sp. G4R7.</title>
        <authorList>
            <person name="Liu L."/>
            <person name="Yue J."/>
            <person name="Yuan J."/>
            <person name="Yang F."/>
            <person name="Li L."/>
        </authorList>
    </citation>
    <scope>NUCLEOTIDE SEQUENCE</scope>
    <source>
        <strain evidence="2">G4R7</strain>
    </source>
</reference>
<keyword evidence="1" id="KW-0812">Transmembrane</keyword>
<proteinExistence type="predicted"/>
<feature type="transmembrane region" description="Helical" evidence="1">
    <location>
        <begin position="29"/>
        <end position="51"/>
    </location>
</feature>
<accession>A0ABS8QBX2</accession>
<name>A0ABS8QBX2_9BURK</name>
<evidence type="ECO:0000313" key="3">
    <source>
        <dbReference type="Proteomes" id="UP001179361"/>
    </source>
</evidence>
<dbReference type="EMBL" id="JAJNOC010000010">
    <property type="protein sequence ID" value="MCD2519033.1"/>
    <property type="molecule type" value="Genomic_DNA"/>
</dbReference>
<keyword evidence="1" id="KW-1133">Transmembrane helix</keyword>